<dbReference type="Pfam" id="PF07617">
    <property type="entry name" value="DUF1579"/>
    <property type="match status" value="1"/>
</dbReference>
<sequence>MKIPVTLVSVCLCLAATMALADDAAKTKPAGKDKNAAMDPAAMQEMMKKAAAPGPQHEWLRKMEGNWDLTVKYSMDPSQPAQETKSTSVITSIMDGRYIQEQSTGEMMGSPFNGMGITGYDNVMKKFVSVWIDNMGTGIMRSEGTADASGNVVTYTGTMVDPATGKSQKYRMVSTMVDDNHHTFEMFGASPKGKGELKMMQIDYARKM</sequence>
<gene>
    <name evidence="2" type="ORF">E6K78_12050</name>
</gene>
<keyword evidence="1" id="KW-0732">Signal</keyword>
<evidence type="ECO:0000256" key="1">
    <source>
        <dbReference type="SAM" id="SignalP"/>
    </source>
</evidence>
<dbReference type="EMBL" id="VBOY01000144">
    <property type="protein sequence ID" value="TMQ62206.1"/>
    <property type="molecule type" value="Genomic_DNA"/>
</dbReference>
<protein>
    <submittedName>
        <fullName evidence="2">DUF1579 domain-containing protein</fullName>
    </submittedName>
</protein>
<dbReference type="Proteomes" id="UP000316609">
    <property type="component" value="Unassembled WGS sequence"/>
</dbReference>
<organism evidence="2 3">
    <name type="scientific">Eiseniibacteriota bacterium</name>
    <dbReference type="NCBI Taxonomy" id="2212470"/>
    <lineage>
        <taxon>Bacteria</taxon>
        <taxon>Candidatus Eiseniibacteriota</taxon>
    </lineage>
</organism>
<reference evidence="2 3" key="1">
    <citation type="journal article" date="2019" name="Nat. Microbiol.">
        <title>Mediterranean grassland soil C-N compound turnover is dependent on rainfall and depth, and is mediated by genomically divergent microorganisms.</title>
        <authorList>
            <person name="Diamond S."/>
            <person name="Andeer P.F."/>
            <person name="Li Z."/>
            <person name="Crits-Christoph A."/>
            <person name="Burstein D."/>
            <person name="Anantharaman K."/>
            <person name="Lane K.R."/>
            <person name="Thomas B.C."/>
            <person name="Pan C."/>
            <person name="Northen T.R."/>
            <person name="Banfield J.F."/>
        </authorList>
    </citation>
    <scope>NUCLEOTIDE SEQUENCE [LARGE SCALE GENOMIC DNA]</scope>
    <source>
        <strain evidence="2">WS_8</strain>
    </source>
</reference>
<accession>A0A538TF52</accession>
<feature type="signal peptide" evidence="1">
    <location>
        <begin position="1"/>
        <end position="21"/>
    </location>
</feature>
<evidence type="ECO:0000313" key="3">
    <source>
        <dbReference type="Proteomes" id="UP000316609"/>
    </source>
</evidence>
<evidence type="ECO:0000313" key="2">
    <source>
        <dbReference type="EMBL" id="TMQ62206.1"/>
    </source>
</evidence>
<proteinExistence type="predicted"/>
<feature type="chain" id="PRO_5021750405" evidence="1">
    <location>
        <begin position="22"/>
        <end position="208"/>
    </location>
</feature>
<comment type="caution">
    <text evidence="2">The sequence shown here is derived from an EMBL/GenBank/DDBJ whole genome shotgun (WGS) entry which is preliminary data.</text>
</comment>
<name>A0A538TF52_UNCEI</name>
<dbReference type="InterPro" id="IPR011473">
    <property type="entry name" value="DUF1579"/>
</dbReference>
<dbReference type="AlphaFoldDB" id="A0A538TF52"/>